<accession>A0AAD8FLH2</accession>
<keyword evidence="1" id="KW-0547">Nucleotide-binding</keyword>
<gene>
    <name evidence="1" type="ORF">Bpfe_001668</name>
</gene>
<dbReference type="AlphaFoldDB" id="A0AAD8FLH2"/>
<sequence length="68" mass="7699">MCLPADNELRKNTAGSDKVVLEWMRPSEFPCRMPAGKLIQIEDVNRKRNSNPGFRGRGQLDLLLTGAW</sequence>
<evidence type="ECO:0000313" key="2">
    <source>
        <dbReference type="Proteomes" id="UP001233172"/>
    </source>
</evidence>
<keyword evidence="1" id="KW-0067">ATP-binding</keyword>
<evidence type="ECO:0000313" key="1">
    <source>
        <dbReference type="EMBL" id="KAK0068705.1"/>
    </source>
</evidence>
<protein>
    <submittedName>
        <fullName evidence="1">ATP-dependent RNA helicase DDX31</fullName>
    </submittedName>
</protein>
<keyword evidence="1" id="KW-0347">Helicase</keyword>
<dbReference type="EMBL" id="JASAOG010000004">
    <property type="protein sequence ID" value="KAK0068705.1"/>
    <property type="molecule type" value="Genomic_DNA"/>
</dbReference>
<name>A0AAD8FLH2_BIOPF</name>
<keyword evidence="1" id="KW-0378">Hydrolase</keyword>
<keyword evidence="2" id="KW-1185">Reference proteome</keyword>
<reference evidence="1" key="1">
    <citation type="journal article" date="2023" name="PLoS Negl. Trop. Dis.">
        <title>A genome sequence for Biomphalaria pfeifferi, the major vector snail for the human-infecting parasite Schistosoma mansoni.</title>
        <authorList>
            <person name="Bu L."/>
            <person name="Lu L."/>
            <person name="Laidemitt M.R."/>
            <person name="Zhang S.M."/>
            <person name="Mutuku M."/>
            <person name="Mkoji G."/>
            <person name="Steinauer M."/>
            <person name="Loker E.S."/>
        </authorList>
    </citation>
    <scope>NUCLEOTIDE SEQUENCE</scope>
    <source>
        <strain evidence="1">KasaAsao</strain>
    </source>
</reference>
<dbReference type="Proteomes" id="UP001233172">
    <property type="component" value="Unassembled WGS sequence"/>
</dbReference>
<comment type="caution">
    <text evidence="1">The sequence shown here is derived from an EMBL/GenBank/DDBJ whole genome shotgun (WGS) entry which is preliminary data.</text>
</comment>
<organism evidence="1 2">
    <name type="scientific">Biomphalaria pfeifferi</name>
    <name type="common">Bloodfluke planorb</name>
    <name type="synonym">Freshwater snail</name>
    <dbReference type="NCBI Taxonomy" id="112525"/>
    <lineage>
        <taxon>Eukaryota</taxon>
        <taxon>Metazoa</taxon>
        <taxon>Spiralia</taxon>
        <taxon>Lophotrochozoa</taxon>
        <taxon>Mollusca</taxon>
        <taxon>Gastropoda</taxon>
        <taxon>Heterobranchia</taxon>
        <taxon>Euthyneura</taxon>
        <taxon>Panpulmonata</taxon>
        <taxon>Hygrophila</taxon>
        <taxon>Lymnaeoidea</taxon>
        <taxon>Planorbidae</taxon>
        <taxon>Biomphalaria</taxon>
    </lineage>
</organism>
<dbReference type="GO" id="GO:0004386">
    <property type="term" value="F:helicase activity"/>
    <property type="evidence" value="ECO:0007669"/>
    <property type="project" value="UniProtKB-KW"/>
</dbReference>
<proteinExistence type="predicted"/>
<reference evidence="1" key="2">
    <citation type="submission" date="2023-04" db="EMBL/GenBank/DDBJ databases">
        <authorList>
            <person name="Bu L."/>
            <person name="Lu L."/>
            <person name="Laidemitt M.R."/>
            <person name="Zhang S.M."/>
            <person name="Mutuku M."/>
            <person name="Mkoji G."/>
            <person name="Steinauer M."/>
            <person name="Loker E.S."/>
        </authorList>
    </citation>
    <scope>NUCLEOTIDE SEQUENCE</scope>
    <source>
        <strain evidence="1">KasaAsao</strain>
        <tissue evidence="1">Whole Snail</tissue>
    </source>
</reference>